<sequence length="498" mass="55868">MITVPTNLSFVTMFEAAADAMLLAEESGHIVLVNPAAQQLFGYSADELSGLAIEILIVPRYRKQYRYHQELFLNKPTKRSMGAGNELMVLSRDGKEMLLDISLSPIRVQQQLYVLITFNAINRRLDVEEALRISEERLRLAKQAAGLGIFDYDIKRNIIYWDKQMRKLWGEPSETTVSYEEFVARIHPEDRAARQTVIEYAMNPAGNGEFKAEYRIVDPINSSERWISASGRVYFEAGYANRLIGVTRDVTEQKNTQKKLQMQRDETENILKQQIAARTASAIAHELNQPLAAISAYSEVALHAIHNDGFTSDSLKRALEGCVEQAQRAGRSLHELLAFLQKGELVTERLNLNDLIRDALTIVSNDGHGKFYLALRLQQNLPVVQCNRIQVQKVLVNLFRNADEAMRAVDLPTLTITTQIDTMNGTDKALVIVQDNGPGLDAVMTKRIFEPFFTTKPAGIGMGLAISRALIETNGGHLWLDSDTQSGAKFLFTLPFAP</sequence>
<dbReference type="Gene3D" id="2.10.70.100">
    <property type="match status" value="1"/>
</dbReference>
<feature type="domain" description="Histidine kinase" evidence="6">
    <location>
        <begin position="282"/>
        <end position="498"/>
    </location>
</feature>
<dbReference type="EC" id="2.7.13.3" evidence="2"/>
<dbReference type="GO" id="GO:0006355">
    <property type="term" value="P:regulation of DNA-templated transcription"/>
    <property type="evidence" value="ECO:0007669"/>
    <property type="project" value="InterPro"/>
</dbReference>
<feature type="domain" description="PAS" evidence="7">
    <location>
        <begin position="6"/>
        <end position="50"/>
    </location>
</feature>
<dbReference type="InterPro" id="IPR005467">
    <property type="entry name" value="His_kinase_dom"/>
</dbReference>
<dbReference type="GO" id="GO:0000155">
    <property type="term" value="F:phosphorelay sensor kinase activity"/>
    <property type="evidence" value="ECO:0007669"/>
    <property type="project" value="InterPro"/>
</dbReference>
<dbReference type="InterPro" id="IPR052162">
    <property type="entry name" value="Sensor_kinase/Photoreceptor"/>
</dbReference>
<keyword evidence="3" id="KW-0597">Phosphoprotein</keyword>
<dbReference type="Gene3D" id="3.30.565.10">
    <property type="entry name" value="Histidine kinase-like ATPase, C-terminal domain"/>
    <property type="match status" value="1"/>
</dbReference>
<name>A0A1H2FSN7_9PROT</name>
<protein>
    <recommendedName>
        <fullName evidence="2">histidine kinase</fullName>
        <ecNumber evidence="2">2.7.13.3</ecNumber>
    </recommendedName>
</protein>
<evidence type="ECO:0000256" key="1">
    <source>
        <dbReference type="ARBA" id="ARBA00000085"/>
    </source>
</evidence>
<dbReference type="InterPro" id="IPR004358">
    <property type="entry name" value="Sig_transdc_His_kin-like_C"/>
</dbReference>
<dbReference type="EMBL" id="FNLN01000024">
    <property type="protein sequence ID" value="SDU10367.1"/>
    <property type="molecule type" value="Genomic_DNA"/>
</dbReference>
<dbReference type="CDD" id="cd00130">
    <property type="entry name" value="PAS"/>
    <property type="match status" value="2"/>
</dbReference>
<dbReference type="Gene3D" id="3.30.450.20">
    <property type="entry name" value="PAS domain"/>
    <property type="match status" value="2"/>
</dbReference>
<feature type="domain" description="PAS" evidence="7">
    <location>
        <begin position="134"/>
        <end position="205"/>
    </location>
</feature>
<dbReference type="InterPro" id="IPR003594">
    <property type="entry name" value="HATPase_dom"/>
</dbReference>
<evidence type="ECO:0000256" key="5">
    <source>
        <dbReference type="ARBA" id="ARBA00022777"/>
    </source>
</evidence>
<feature type="domain" description="PAC" evidence="8">
    <location>
        <begin position="210"/>
        <end position="262"/>
    </location>
</feature>
<evidence type="ECO:0000313" key="9">
    <source>
        <dbReference type="EMBL" id="SDU10367.1"/>
    </source>
</evidence>
<dbReference type="RefSeq" id="WP_335337898.1">
    <property type="nucleotide sequence ID" value="NZ_CP013341.1"/>
</dbReference>
<accession>A0A1H2FSN7</accession>
<evidence type="ECO:0000313" key="10">
    <source>
        <dbReference type="Proteomes" id="UP000182882"/>
    </source>
</evidence>
<keyword evidence="4" id="KW-0808">Transferase</keyword>
<evidence type="ECO:0000259" key="7">
    <source>
        <dbReference type="PROSITE" id="PS50112"/>
    </source>
</evidence>
<dbReference type="AlphaFoldDB" id="A0A1H2FSN7"/>
<dbReference type="PRINTS" id="PR00344">
    <property type="entry name" value="BCTRLSENSOR"/>
</dbReference>
<dbReference type="PROSITE" id="PS50112">
    <property type="entry name" value="PAS"/>
    <property type="match status" value="2"/>
</dbReference>
<dbReference type="PANTHER" id="PTHR43304">
    <property type="entry name" value="PHYTOCHROME-LIKE PROTEIN CPH1"/>
    <property type="match status" value="1"/>
</dbReference>
<dbReference type="SMART" id="SM00091">
    <property type="entry name" value="PAS"/>
    <property type="match status" value="2"/>
</dbReference>
<dbReference type="NCBIfam" id="TIGR00229">
    <property type="entry name" value="sensory_box"/>
    <property type="match status" value="2"/>
</dbReference>
<dbReference type="InterPro" id="IPR035965">
    <property type="entry name" value="PAS-like_dom_sf"/>
</dbReference>
<reference evidence="10" key="1">
    <citation type="submission" date="2016-10" db="EMBL/GenBank/DDBJ databases">
        <authorList>
            <person name="Varghese N."/>
            <person name="Submissions S."/>
        </authorList>
    </citation>
    <scope>NUCLEOTIDE SEQUENCE [LARGE SCALE GENOMIC DNA]</scope>
    <source>
        <strain evidence="10">Nm10</strain>
    </source>
</reference>
<dbReference type="Gene3D" id="1.10.287.130">
    <property type="match status" value="1"/>
</dbReference>
<dbReference type="InterPro" id="IPR013655">
    <property type="entry name" value="PAS_fold_3"/>
</dbReference>
<dbReference type="Proteomes" id="UP000182882">
    <property type="component" value="Unassembled WGS sequence"/>
</dbReference>
<dbReference type="Pfam" id="PF02518">
    <property type="entry name" value="HATPase_c"/>
    <property type="match status" value="1"/>
</dbReference>
<dbReference type="Pfam" id="PF08447">
    <property type="entry name" value="PAS_3"/>
    <property type="match status" value="1"/>
</dbReference>
<organism evidence="9 10">
    <name type="scientific">Nitrosomonas ureae</name>
    <dbReference type="NCBI Taxonomy" id="44577"/>
    <lineage>
        <taxon>Bacteria</taxon>
        <taxon>Pseudomonadati</taxon>
        <taxon>Pseudomonadota</taxon>
        <taxon>Betaproteobacteria</taxon>
        <taxon>Nitrosomonadales</taxon>
        <taxon>Nitrosomonadaceae</taxon>
        <taxon>Nitrosomonas</taxon>
    </lineage>
</organism>
<evidence type="ECO:0000259" key="6">
    <source>
        <dbReference type="PROSITE" id="PS50109"/>
    </source>
</evidence>
<dbReference type="Pfam" id="PF00989">
    <property type="entry name" value="PAS"/>
    <property type="match status" value="1"/>
</dbReference>
<comment type="catalytic activity">
    <reaction evidence="1">
        <text>ATP + protein L-histidine = ADP + protein N-phospho-L-histidine.</text>
        <dbReference type="EC" id="2.7.13.3"/>
    </reaction>
</comment>
<dbReference type="InterPro" id="IPR000014">
    <property type="entry name" value="PAS"/>
</dbReference>
<dbReference type="InterPro" id="IPR036097">
    <property type="entry name" value="HisK_dim/P_sf"/>
</dbReference>
<dbReference type="SMART" id="SM00387">
    <property type="entry name" value="HATPase_c"/>
    <property type="match status" value="1"/>
</dbReference>
<evidence type="ECO:0000259" key="8">
    <source>
        <dbReference type="PROSITE" id="PS50113"/>
    </source>
</evidence>
<dbReference type="InterPro" id="IPR013767">
    <property type="entry name" value="PAS_fold"/>
</dbReference>
<evidence type="ECO:0000256" key="4">
    <source>
        <dbReference type="ARBA" id="ARBA00022679"/>
    </source>
</evidence>
<dbReference type="CDD" id="cd00082">
    <property type="entry name" value="HisKA"/>
    <property type="match status" value="1"/>
</dbReference>
<evidence type="ECO:0000256" key="2">
    <source>
        <dbReference type="ARBA" id="ARBA00012438"/>
    </source>
</evidence>
<dbReference type="PROSITE" id="PS50113">
    <property type="entry name" value="PAC"/>
    <property type="match status" value="1"/>
</dbReference>
<dbReference type="SUPFAM" id="SSF55874">
    <property type="entry name" value="ATPase domain of HSP90 chaperone/DNA topoisomerase II/histidine kinase"/>
    <property type="match status" value="1"/>
</dbReference>
<dbReference type="SMART" id="SM00388">
    <property type="entry name" value="HisKA"/>
    <property type="match status" value="1"/>
</dbReference>
<dbReference type="Pfam" id="PF00512">
    <property type="entry name" value="HisKA"/>
    <property type="match status" value="1"/>
</dbReference>
<dbReference type="InterPro" id="IPR000700">
    <property type="entry name" value="PAS-assoc_C"/>
</dbReference>
<dbReference type="PANTHER" id="PTHR43304:SF1">
    <property type="entry name" value="PAC DOMAIN-CONTAINING PROTEIN"/>
    <property type="match status" value="1"/>
</dbReference>
<dbReference type="PROSITE" id="PS50109">
    <property type="entry name" value="HIS_KIN"/>
    <property type="match status" value="1"/>
</dbReference>
<gene>
    <name evidence="9" type="ORF">SAMN05216406_12422</name>
</gene>
<proteinExistence type="predicted"/>
<dbReference type="SUPFAM" id="SSF55785">
    <property type="entry name" value="PYP-like sensor domain (PAS domain)"/>
    <property type="match status" value="2"/>
</dbReference>
<evidence type="ECO:0000256" key="3">
    <source>
        <dbReference type="ARBA" id="ARBA00022553"/>
    </source>
</evidence>
<dbReference type="SUPFAM" id="SSF47384">
    <property type="entry name" value="Homodimeric domain of signal transducing histidine kinase"/>
    <property type="match status" value="1"/>
</dbReference>
<keyword evidence="5" id="KW-0418">Kinase</keyword>
<dbReference type="InterPro" id="IPR003661">
    <property type="entry name" value="HisK_dim/P_dom"/>
</dbReference>
<keyword evidence="10" id="KW-1185">Reference proteome</keyword>
<dbReference type="InterPro" id="IPR036890">
    <property type="entry name" value="HATPase_C_sf"/>
</dbReference>